<evidence type="ECO:0000256" key="2">
    <source>
        <dbReference type="ARBA" id="ARBA00007370"/>
    </source>
</evidence>
<keyword evidence="5 11" id="KW-0028">Amino-acid biosynthesis</keyword>
<evidence type="ECO:0000256" key="1">
    <source>
        <dbReference type="ARBA" id="ARBA00005015"/>
    </source>
</evidence>
<dbReference type="UniPathway" id="UPA00050">
    <property type="reaction ID" value="UER00064"/>
</dbReference>
<dbReference type="PROSITE" id="PS00627">
    <property type="entry name" value="GHMP_KINASES_ATP"/>
    <property type="match status" value="1"/>
</dbReference>
<comment type="subcellular location">
    <subcellularLocation>
        <location evidence="11">Cytoplasm</location>
    </subcellularLocation>
</comment>
<keyword evidence="6 11" id="KW-0808">Transferase</keyword>
<evidence type="ECO:0000256" key="9">
    <source>
        <dbReference type="ARBA" id="ARBA00022777"/>
    </source>
</evidence>
<dbReference type="GO" id="GO:0005737">
    <property type="term" value="C:cytoplasm"/>
    <property type="evidence" value="ECO:0007669"/>
    <property type="project" value="UniProtKB-SubCell"/>
</dbReference>
<dbReference type="EMBL" id="DRZI01000138">
    <property type="protein sequence ID" value="HHP81669.1"/>
    <property type="molecule type" value="Genomic_DNA"/>
</dbReference>
<evidence type="ECO:0000259" key="12">
    <source>
        <dbReference type="Pfam" id="PF00288"/>
    </source>
</evidence>
<comment type="pathway">
    <text evidence="1 11">Amino-acid biosynthesis; L-threonine biosynthesis; L-threonine from L-aspartate: step 4/5.</text>
</comment>
<dbReference type="SUPFAM" id="SSF54211">
    <property type="entry name" value="Ribosomal protein S5 domain 2-like"/>
    <property type="match status" value="1"/>
</dbReference>
<evidence type="ECO:0000256" key="6">
    <source>
        <dbReference type="ARBA" id="ARBA00022679"/>
    </source>
</evidence>
<feature type="binding site" evidence="11">
    <location>
        <begin position="106"/>
        <end position="116"/>
    </location>
    <ligand>
        <name>ATP</name>
        <dbReference type="ChEBI" id="CHEBI:30616"/>
    </ligand>
</feature>
<dbReference type="InterPro" id="IPR013750">
    <property type="entry name" value="GHMP_kinase_C_dom"/>
</dbReference>
<reference evidence="14" key="1">
    <citation type="journal article" date="2020" name="mSystems">
        <title>Genome- and Community-Level Interaction Insights into Carbon Utilization and Element Cycling Functions of Hydrothermarchaeota in Hydrothermal Sediment.</title>
        <authorList>
            <person name="Zhou Z."/>
            <person name="Liu Y."/>
            <person name="Xu W."/>
            <person name="Pan J."/>
            <person name="Luo Z.H."/>
            <person name="Li M."/>
        </authorList>
    </citation>
    <scope>NUCLEOTIDE SEQUENCE [LARGE SCALE GENOMIC DNA]</scope>
    <source>
        <strain evidence="15">SpSt-1</strain>
        <strain evidence="14">SpSt-1121</strain>
    </source>
</reference>
<keyword evidence="8 11" id="KW-0547">Nucleotide-binding</keyword>
<keyword evidence="11" id="KW-0963">Cytoplasm</keyword>
<dbReference type="HAMAP" id="MF_00384">
    <property type="entry name" value="Homoser_kinase"/>
    <property type="match status" value="1"/>
</dbReference>
<dbReference type="InterPro" id="IPR014721">
    <property type="entry name" value="Ribsml_uS5_D2-typ_fold_subgr"/>
</dbReference>
<dbReference type="InterPro" id="IPR020568">
    <property type="entry name" value="Ribosomal_Su5_D2-typ_SF"/>
</dbReference>
<keyword evidence="9 11" id="KW-0418">Kinase</keyword>
<evidence type="ECO:0000256" key="4">
    <source>
        <dbReference type="ARBA" id="ARBA00017858"/>
    </source>
</evidence>
<dbReference type="Pfam" id="PF00288">
    <property type="entry name" value="GHMP_kinases_N"/>
    <property type="match status" value="1"/>
</dbReference>
<feature type="domain" description="GHMP kinase N-terminal" evidence="12">
    <location>
        <begin position="77"/>
        <end position="165"/>
    </location>
</feature>
<evidence type="ECO:0000259" key="13">
    <source>
        <dbReference type="Pfam" id="PF08544"/>
    </source>
</evidence>
<comment type="similarity">
    <text evidence="2 11">Belongs to the GHMP kinase family. Homoserine kinase subfamily.</text>
</comment>
<organism evidence="14">
    <name type="scientific">Ignisphaera aggregans</name>
    <dbReference type="NCBI Taxonomy" id="334771"/>
    <lineage>
        <taxon>Archaea</taxon>
        <taxon>Thermoproteota</taxon>
        <taxon>Thermoprotei</taxon>
        <taxon>Desulfurococcales</taxon>
        <taxon>Desulfurococcaceae</taxon>
        <taxon>Ignisphaera</taxon>
    </lineage>
</organism>
<feature type="domain" description="GHMP kinase C-terminal" evidence="13">
    <location>
        <begin position="231"/>
        <end position="306"/>
    </location>
</feature>
<evidence type="ECO:0000256" key="10">
    <source>
        <dbReference type="ARBA" id="ARBA00022840"/>
    </source>
</evidence>
<evidence type="ECO:0000256" key="11">
    <source>
        <dbReference type="HAMAP-Rule" id="MF_00384"/>
    </source>
</evidence>
<dbReference type="PRINTS" id="PR00958">
    <property type="entry name" value="HOMSERKINASE"/>
</dbReference>
<gene>
    <name evidence="11" type="primary">thrB</name>
    <name evidence="15" type="ORF">ENL47_04935</name>
    <name evidence="14" type="ORF">ENM84_03295</name>
</gene>
<comment type="function">
    <text evidence="11">Catalyzes the ATP-dependent phosphorylation of L-homoserine to L-homoserine phosphate.</text>
</comment>
<name>A0A7C5XME2_9CREN</name>
<evidence type="ECO:0000256" key="5">
    <source>
        <dbReference type="ARBA" id="ARBA00022605"/>
    </source>
</evidence>
<dbReference type="GO" id="GO:0005524">
    <property type="term" value="F:ATP binding"/>
    <property type="evidence" value="ECO:0007669"/>
    <property type="project" value="UniProtKB-UniRule"/>
</dbReference>
<keyword evidence="7 11" id="KW-0791">Threonine biosynthesis</keyword>
<dbReference type="AlphaFoldDB" id="A0A7C5XME2"/>
<evidence type="ECO:0000313" key="14">
    <source>
        <dbReference type="EMBL" id="HHP81669.1"/>
    </source>
</evidence>
<dbReference type="Gene3D" id="3.30.230.10">
    <property type="match status" value="1"/>
</dbReference>
<dbReference type="InterPro" id="IPR036554">
    <property type="entry name" value="GHMP_kinase_C_sf"/>
</dbReference>
<comment type="catalytic activity">
    <reaction evidence="11">
        <text>L-homoserine + ATP = O-phospho-L-homoserine + ADP + H(+)</text>
        <dbReference type="Rhea" id="RHEA:13985"/>
        <dbReference type="ChEBI" id="CHEBI:15378"/>
        <dbReference type="ChEBI" id="CHEBI:30616"/>
        <dbReference type="ChEBI" id="CHEBI:57476"/>
        <dbReference type="ChEBI" id="CHEBI:57590"/>
        <dbReference type="ChEBI" id="CHEBI:456216"/>
        <dbReference type="EC" id="2.7.1.39"/>
    </reaction>
</comment>
<dbReference type="PANTHER" id="PTHR20861">
    <property type="entry name" value="HOMOSERINE/4-DIPHOSPHOCYTIDYL-2-C-METHYL-D-ERYTHRITOL KINASE"/>
    <property type="match status" value="1"/>
</dbReference>
<evidence type="ECO:0000256" key="7">
    <source>
        <dbReference type="ARBA" id="ARBA00022697"/>
    </source>
</evidence>
<dbReference type="PANTHER" id="PTHR20861:SF1">
    <property type="entry name" value="HOMOSERINE KINASE"/>
    <property type="match status" value="1"/>
</dbReference>
<evidence type="ECO:0000313" key="15">
    <source>
        <dbReference type="EMBL" id="HHR96153.1"/>
    </source>
</evidence>
<accession>A0A7C5XME2</accession>
<dbReference type="PIRSF" id="PIRSF000676">
    <property type="entry name" value="Homoser_kin"/>
    <property type="match status" value="1"/>
</dbReference>
<proteinExistence type="inferred from homology"/>
<dbReference type="InterPro" id="IPR006203">
    <property type="entry name" value="GHMP_knse_ATP-bd_CS"/>
</dbReference>
<dbReference type="GO" id="GO:0009088">
    <property type="term" value="P:threonine biosynthetic process"/>
    <property type="evidence" value="ECO:0007669"/>
    <property type="project" value="UniProtKB-UniRule"/>
</dbReference>
<dbReference type="EC" id="2.7.1.39" evidence="3 11"/>
<dbReference type="SUPFAM" id="SSF55060">
    <property type="entry name" value="GHMP Kinase, C-terminal domain"/>
    <property type="match status" value="1"/>
</dbReference>
<dbReference type="GO" id="GO:0004413">
    <property type="term" value="F:homoserine kinase activity"/>
    <property type="evidence" value="ECO:0007669"/>
    <property type="project" value="UniProtKB-UniRule"/>
</dbReference>
<dbReference type="NCBIfam" id="TIGR00191">
    <property type="entry name" value="thrB"/>
    <property type="match status" value="1"/>
</dbReference>
<sequence>MRGEENAPNTIIRVRVDEVKYVIAKAPGSIANLGPGFDILSIAISGVYDIVEVFSTSGNGKIYVDSKGFDVPSGESNVAYTVAKSFIEKYDIKNVDLYIKVVKGVPPASGLGSSGATSAATAFALAKLFQINISNNELLYLSGLGEAFAAGSPHYDNVAASLFGGFNIIDINKNRVYNIKPNNMKINIAIVIPKIAELQGKKKTEYARSLLPKQIDLDIHIKQTSALAKLIYAIFNNDLDILGEAISTDFIVEPHRAKMIPYYYELKKLAFEYGALGFNISGAGPSIFTIHKTSEEARYVGEKLSGFLNNKGIECSFIVSYVSESGAELIR</sequence>
<dbReference type="InterPro" id="IPR000870">
    <property type="entry name" value="Homoserine_kinase"/>
</dbReference>
<keyword evidence="10 11" id="KW-0067">ATP-binding</keyword>
<evidence type="ECO:0000256" key="3">
    <source>
        <dbReference type="ARBA" id="ARBA00012078"/>
    </source>
</evidence>
<dbReference type="Gene3D" id="3.30.70.890">
    <property type="entry name" value="GHMP kinase, C-terminal domain"/>
    <property type="match status" value="1"/>
</dbReference>
<dbReference type="NCBIfam" id="NF002288">
    <property type="entry name" value="PRK01212.1-4"/>
    <property type="match status" value="1"/>
</dbReference>
<dbReference type="EMBL" id="DRUB01000090">
    <property type="protein sequence ID" value="HHR96153.1"/>
    <property type="molecule type" value="Genomic_DNA"/>
</dbReference>
<comment type="caution">
    <text evidence="14">The sequence shown here is derived from an EMBL/GenBank/DDBJ whole genome shotgun (WGS) entry which is preliminary data.</text>
</comment>
<protein>
    <recommendedName>
        <fullName evidence="4 11">Homoserine kinase</fullName>
        <shortName evidence="11">HK</shortName>
        <shortName evidence="11">HSK</shortName>
        <ecNumber evidence="3 11">2.7.1.39</ecNumber>
    </recommendedName>
</protein>
<dbReference type="Pfam" id="PF08544">
    <property type="entry name" value="GHMP_kinases_C"/>
    <property type="match status" value="1"/>
</dbReference>
<dbReference type="InterPro" id="IPR006204">
    <property type="entry name" value="GHMP_kinase_N_dom"/>
</dbReference>
<evidence type="ECO:0000256" key="8">
    <source>
        <dbReference type="ARBA" id="ARBA00022741"/>
    </source>
</evidence>